<reference evidence="20" key="2">
    <citation type="submission" date="2017-10" db="EMBL/GenBank/DDBJ databases">
        <title>Ladona fulva Genome sequencing and assembly.</title>
        <authorList>
            <person name="Murali S."/>
            <person name="Richards S."/>
            <person name="Bandaranaike D."/>
            <person name="Bellair M."/>
            <person name="Blankenburg K."/>
            <person name="Chao H."/>
            <person name="Dinh H."/>
            <person name="Doddapaneni H."/>
            <person name="Dugan-Rocha S."/>
            <person name="Elkadiri S."/>
            <person name="Gnanaolivu R."/>
            <person name="Hernandez B."/>
            <person name="Skinner E."/>
            <person name="Javaid M."/>
            <person name="Lee S."/>
            <person name="Li M."/>
            <person name="Ming W."/>
            <person name="Munidasa M."/>
            <person name="Muniz J."/>
            <person name="Nguyen L."/>
            <person name="Hughes D."/>
            <person name="Osuji N."/>
            <person name="Pu L.-L."/>
            <person name="Puazo M."/>
            <person name="Qu C."/>
            <person name="Quiroz J."/>
            <person name="Raj R."/>
            <person name="Weissenberger G."/>
            <person name="Xin Y."/>
            <person name="Zou X."/>
            <person name="Han Y."/>
            <person name="Worley K."/>
            <person name="Muzny D."/>
            <person name="Gibbs R."/>
        </authorList>
    </citation>
    <scope>NUCLEOTIDE SEQUENCE</scope>
    <source>
        <strain evidence="20">Sampled in the wild</strain>
    </source>
</reference>
<feature type="region of interest" description="Disordered" evidence="18">
    <location>
        <begin position="494"/>
        <end position="513"/>
    </location>
</feature>
<dbReference type="InterPro" id="IPR000602">
    <property type="entry name" value="Glyco_hydro_38_N"/>
</dbReference>
<evidence type="ECO:0000256" key="8">
    <source>
        <dbReference type="ARBA" id="ARBA00022833"/>
    </source>
</evidence>
<comment type="function">
    <text evidence="15">Catalyzes the first committed step in the biosynthesis of complex N-glycans. It controls conversion of high mannose to complex N-glycans; the final hydrolytic step in the N-glycan maturation pathway.</text>
</comment>
<dbReference type="InterPro" id="IPR028995">
    <property type="entry name" value="Glyco_hydro_57/38_cen_sf"/>
</dbReference>
<evidence type="ECO:0000256" key="7">
    <source>
        <dbReference type="ARBA" id="ARBA00022801"/>
    </source>
</evidence>
<dbReference type="GO" id="GO:0000139">
    <property type="term" value="C:Golgi membrane"/>
    <property type="evidence" value="ECO:0007669"/>
    <property type="project" value="UniProtKB-SubCell"/>
</dbReference>
<gene>
    <name evidence="20" type="ORF">J437_LFUL007597</name>
</gene>
<reference evidence="20" key="1">
    <citation type="submission" date="2013-04" db="EMBL/GenBank/DDBJ databases">
        <authorList>
            <person name="Qu J."/>
            <person name="Murali S.C."/>
            <person name="Bandaranaike D."/>
            <person name="Bellair M."/>
            <person name="Blankenburg K."/>
            <person name="Chao H."/>
            <person name="Dinh H."/>
            <person name="Doddapaneni H."/>
            <person name="Downs B."/>
            <person name="Dugan-Rocha S."/>
            <person name="Elkadiri S."/>
            <person name="Gnanaolivu R.D."/>
            <person name="Hernandez B."/>
            <person name="Javaid M."/>
            <person name="Jayaseelan J.C."/>
            <person name="Lee S."/>
            <person name="Li M."/>
            <person name="Ming W."/>
            <person name="Munidasa M."/>
            <person name="Muniz J."/>
            <person name="Nguyen L."/>
            <person name="Ongeri F."/>
            <person name="Osuji N."/>
            <person name="Pu L.-L."/>
            <person name="Puazo M."/>
            <person name="Qu C."/>
            <person name="Quiroz J."/>
            <person name="Raj R."/>
            <person name="Weissenberger G."/>
            <person name="Xin Y."/>
            <person name="Zou X."/>
            <person name="Han Y."/>
            <person name="Richards S."/>
            <person name="Worley K."/>
            <person name="Muzny D."/>
            <person name="Gibbs R."/>
        </authorList>
    </citation>
    <scope>NUCLEOTIDE SEQUENCE</scope>
    <source>
        <strain evidence="20">Sampled in the wild</strain>
    </source>
</reference>
<evidence type="ECO:0000256" key="2">
    <source>
        <dbReference type="ARBA" id="ARBA00004922"/>
    </source>
</evidence>
<evidence type="ECO:0000256" key="17">
    <source>
        <dbReference type="RuleBase" id="RU361199"/>
    </source>
</evidence>
<comment type="subunit">
    <text evidence="4">Homodimer; disulfide-linked.</text>
</comment>
<dbReference type="GO" id="GO:0004572">
    <property type="term" value="F:mannosyl-oligosaccharide 1,3-1,6-alpha-mannosidase activity"/>
    <property type="evidence" value="ECO:0007669"/>
    <property type="project" value="UniProtKB-EC"/>
</dbReference>
<dbReference type="SUPFAM" id="SSF74650">
    <property type="entry name" value="Galactose mutarotase-like"/>
    <property type="match status" value="1"/>
</dbReference>
<evidence type="ECO:0000256" key="3">
    <source>
        <dbReference type="ARBA" id="ARBA00009792"/>
    </source>
</evidence>
<evidence type="ECO:0000313" key="20">
    <source>
        <dbReference type="EMBL" id="KAG8229042.1"/>
    </source>
</evidence>
<evidence type="ECO:0000256" key="10">
    <source>
        <dbReference type="ARBA" id="ARBA00022989"/>
    </source>
</evidence>
<evidence type="ECO:0000256" key="12">
    <source>
        <dbReference type="ARBA" id="ARBA00023136"/>
    </source>
</evidence>
<dbReference type="Pfam" id="PF07748">
    <property type="entry name" value="Glyco_hydro_38C"/>
    <property type="match status" value="1"/>
</dbReference>
<dbReference type="FunFam" id="1.20.1270.50:FF:000001">
    <property type="entry name" value="Alpha-mannosidase"/>
    <property type="match status" value="1"/>
</dbReference>
<dbReference type="Gene3D" id="2.70.98.30">
    <property type="entry name" value="Golgi alpha-mannosidase II, domain 4"/>
    <property type="match status" value="1"/>
</dbReference>
<comment type="pathway">
    <text evidence="2">Protein modification; protein glycosylation.</text>
</comment>
<dbReference type="Pfam" id="PF01074">
    <property type="entry name" value="Glyco_hydro_38N"/>
    <property type="match status" value="1"/>
</dbReference>
<dbReference type="SUPFAM" id="SSF88688">
    <property type="entry name" value="Families 57/38 glycoside transferase middle domain"/>
    <property type="match status" value="1"/>
</dbReference>
<evidence type="ECO:0000259" key="19">
    <source>
        <dbReference type="SMART" id="SM00872"/>
    </source>
</evidence>
<evidence type="ECO:0000256" key="18">
    <source>
        <dbReference type="SAM" id="MobiDB-lite"/>
    </source>
</evidence>
<comment type="catalytic activity">
    <reaction evidence="16">
        <text>N(4)-{beta-D-GlcNAc-(1-&gt;2)-alpha-D-Man-(1-&gt;3)-[alpha-D-Man-(1-&gt;3)-[alpha-D-Man-(1-&gt;6)]-alpha-D-Man-(1-&gt;6)]-beta-D-Man-(1-&gt;4)-beta-D-GlcNAc-(1-&gt;4)-beta-D-GlcNAc}-L-asparaginyl-[protein] + 2 H2O = 2 alpha-D-mannopyranose + an N(4)-{beta-D-GlcNAc-(1-&gt;2)-alpha-D-Man-(1-&gt;3)-[alpha-D-Man-(1-&gt;6)]-beta-D-Man-(1-&gt;4)-beta-D-GlcNAc-(1-&gt;4)-beta-D-GlcNAc}-L-asparaginyl-[protein]</text>
        <dbReference type="Rhea" id="RHEA:56052"/>
        <dbReference type="Rhea" id="RHEA-COMP:14368"/>
        <dbReference type="Rhea" id="RHEA-COMP:14369"/>
        <dbReference type="ChEBI" id="CHEBI:15377"/>
        <dbReference type="ChEBI" id="CHEBI:28729"/>
        <dbReference type="ChEBI" id="CHEBI:60615"/>
        <dbReference type="ChEBI" id="CHEBI:60625"/>
        <dbReference type="EC" id="3.2.1.114"/>
    </reaction>
</comment>
<evidence type="ECO:0000256" key="13">
    <source>
        <dbReference type="ARBA" id="ARBA00023157"/>
    </source>
</evidence>
<dbReference type="FunFam" id="2.70.98.30:FF:000002">
    <property type="entry name" value="Alpha-mannosidase"/>
    <property type="match status" value="1"/>
</dbReference>
<dbReference type="PANTHER" id="PTHR11607">
    <property type="entry name" value="ALPHA-MANNOSIDASE"/>
    <property type="match status" value="1"/>
</dbReference>
<feature type="compositionally biased region" description="Pro residues" evidence="18">
    <location>
        <begin position="574"/>
        <end position="584"/>
    </location>
</feature>
<dbReference type="InterPro" id="IPR037094">
    <property type="entry name" value="Glyco_hydro_38_cen_sf"/>
</dbReference>
<dbReference type="InterPro" id="IPR011682">
    <property type="entry name" value="Glyco_hydro_38_C"/>
</dbReference>
<evidence type="ECO:0000256" key="9">
    <source>
        <dbReference type="ARBA" id="ARBA00022968"/>
    </source>
</evidence>
<comment type="caution">
    <text evidence="20">The sequence shown here is derived from an EMBL/GenBank/DDBJ whole genome shotgun (WGS) entry which is preliminary data.</text>
</comment>
<protein>
    <recommendedName>
        <fullName evidence="17">Alpha-mannosidase</fullName>
        <ecNumber evidence="17">3.2.1.-</ecNumber>
    </recommendedName>
</protein>
<comment type="similarity">
    <text evidence="3 17">Belongs to the glycosyl hydrolase 38 family.</text>
</comment>
<keyword evidence="12" id="KW-0472">Membrane</keyword>
<evidence type="ECO:0000256" key="15">
    <source>
        <dbReference type="ARBA" id="ARBA00059516"/>
    </source>
</evidence>
<dbReference type="InterPro" id="IPR027291">
    <property type="entry name" value="Glyco_hydro_38_N_sf"/>
</dbReference>
<feature type="domain" description="Glycoside hydrolase family 38 central" evidence="19">
    <location>
        <begin position="528"/>
        <end position="615"/>
    </location>
</feature>
<evidence type="ECO:0000256" key="6">
    <source>
        <dbReference type="ARBA" id="ARBA00022723"/>
    </source>
</evidence>
<keyword evidence="10" id="KW-1133">Transmembrane helix</keyword>
<dbReference type="GO" id="GO:0046872">
    <property type="term" value="F:metal ion binding"/>
    <property type="evidence" value="ECO:0007669"/>
    <property type="project" value="UniProtKB-KW"/>
</dbReference>
<evidence type="ECO:0000313" key="21">
    <source>
        <dbReference type="Proteomes" id="UP000792457"/>
    </source>
</evidence>
<dbReference type="PANTHER" id="PTHR11607:SF3">
    <property type="entry name" value="LYSOSOMAL ALPHA-MANNOSIDASE"/>
    <property type="match status" value="1"/>
</dbReference>
<dbReference type="GO" id="GO:0030246">
    <property type="term" value="F:carbohydrate binding"/>
    <property type="evidence" value="ECO:0007669"/>
    <property type="project" value="InterPro"/>
</dbReference>
<keyword evidence="14 17" id="KW-0326">Glycosidase</keyword>
<keyword evidence="6 17" id="KW-0479">Metal-binding</keyword>
<dbReference type="GO" id="GO:0006013">
    <property type="term" value="P:mannose metabolic process"/>
    <property type="evidence" value="ECO:0007669"/>
    <property type="project" value="InterPro"/>
</dbReference>
<dbReference type="SMART" id="SM00872">
    <property type="entry name" value="Alpha-mann_mid"/>
    <property type="match status" value="1"/>
</dbReference>
<dbReference type="SUPFAM" id="SSF88713">
    <property type="entry name" value="Glycoside hydrolase/deacetylase"/>
    <property type="match status" value="1"/>
</dbReference>
<keyword evidence="13" id="KW-1015">Disulfide bond</keyword>
<sequence>MRLRRFLALVGTALLVAACISLYLTMDQTLFPGGDGPISADMQRNKWLHFEGRLKELEDDIKRNHETVGEIRAAIGSLVVVKGRSRSGEVILPEHEEDEEDFPGGRGVVGGETVDAEEMPVAIAPVAQVGSCLANPEVVPKTDIQFDNPDGGAWKQGWKVEYPQGHWDSRSAKPLKVFVVPHSHNDPGWIKTFEEYFAVQTRHILNNVVDHLGSIPGGRFVWAEISFLDLWWQGASPEHREHMKSLVQNGQLEIVTGGWVMTDEASAHFYSMLAQLTEGHLWLQRNMQLTPRNGWSIDPFGVSPTMAYLLKKSGLKNMLIQRVHYSVKKLLAREKNLEFIWRQTWDSSGQTDILTHMMPFYSYDVPHTCGPDPRICCQFDFKRLPGTGVTCPWKGSRAQIITPENVAQKSWLLLDQYRKKSELFRTGGKPGSGGGVVLAPLGDDFRYDQTSEWQAQFTNYRAIFQYLNHSPNLKAQVQFGTLDEYFTALRNEMGENEPDDEKQSEPGTPSAFPSLSGDFFTYADRDDHYWSGYFTSRPFYKRMDRVLMGYLRAAELMFSMALGARGRQVRRPDVPTPAPTPPSQSLPLSSPSSPHHDAITGTAKDHVVNDYAQKMLEAIAGTQHIIQQTAHYLLTSPDVPYRPLPDQVFFSLDDVRRHHHSLPEKTPLDIGGVWKDEETVEGEAWPGAGPKAKETVGKTKKVVIFNPLVWRRKTVIWLRVNTPYVMVKDWQGDKVLSQTGPVFDGGVGAEMVEGTYDLWFLADVPPLALVSYFVTGFPSSQPGSDEHSSISKVRLVGILPSRVHLARGFEGTQVVGAGEEFSISGDRVSAAFGASGFLKALTLHDGQETFTTPVHVDFARYGVRLTTERSGAYLFLPDGEAEALPVGGKTSGTPVRIIQGPLVSSVTTFLMPPLLQHTVSLWNIPGVDGMGLEISNIVNISGRSNFELVMRVSTNIKNKVEFFTDLNGFQVIKRRRISRLPLQGNYYPLTSIAFIEDSSVRFSLLSAQSLGVASLKEGQIEVMQDRRLDQDDNRGLGQGVTDNIPTPTVFRLIIERKKKGCKGPPPEHPAGFPSIGAHLALSSLLHPPLRLLWLAPDVPQSNRGMDHGDSDNGRGADGMNAGLAGVSVMETPEEEEEAGAWSEDRMRASFEPVRSAPTCDFHLVNLRALSESIHETRPHGVGMVLQRLFADTCFAAPWDAADSSAPCEMDSKGQLKVGDLFPTLFGDTLEPHTLTFTSSVGPSIDKRTPISICPMELSSYVLDLATQR</sequence>
<evidence type="ECO:0000256" key="11">
    <source>
        <dbReference type="ARBA" id="ARBA00023034"/>
    </source>
</evidence>
<keyword evidence="11" id="KW-0333">Golgi apparatus</keyword>
<comment type="cofactor">
    <cofactor evidence="17">
        <name>Zn(2+)</name>
        <dbReference type="ChEBI" id="CHEBI:29105"/>
    </cofactor>
    <text evidence="17">Binds 1 zinc ion per subunit.</text>
</comment>
<evidence type="ECO:0000256" key="4">
    <source>
        <dbReference type="ARBA" id="ARBA00011748"/>
    </source>
</evidence>
<dbReference type="InterPro" id="IPR011330">
    <property type="entry name" value="Glyco_hydro/deAcase_b/a-brl"/>
</dbReference>
<keyword evidence="5" id="KW-0812">Transmembrane</keyword>
<evidence type="ECO:0000256" key="5">
    <source>
        <dbReference type="ARBA" id="ARBA00022692"/>
    </source>
</evidence>
<evidence type="ECO:0000256" key="14">
    <source>
        <dbReference type="ARBA" id="ARBA00023295"/>
    </source>
</evidence>
<dbReference type="EC" id="3.2.1.-" evidence="17"/>
<accession>A0A8K0P101</accession>
<keyword evidence="8 17" id="KW-0862">Zinc</keyword>
<dbReference type="Gene3D" id="3.20.110.10">
    <property type="entry name" value="Glycoside hydrolase 38, N terminal domain"/>
    <property type="match status" value="1"/>
</dbReference>
<dbReference type="Pfam" id="PF09261">
    <property type="entry name" value="Alpha-mann_mid"/>
    <property type="match status" value="1"/>
</dbReference>
<dbReference type="InterPro" id="IPR011013">
    <property type="entry name" value="Gal_mutarotase_sf_dom"/>
</dbReference>
<dbReference type="FunFam" id="3.20.110.10:FF:000003">
    <property type="entry name" value="Alpha-mannosidase"/>
    <property type="match status" value="1"/>
</dbReference>
<keyword evidence="9" id="KW-0735">Signal-anchor</keyword>
<dbReference type="OrthoDB" id="10261055at2759"/>
<dbReference type="PROSITE" id="PS51257">
    <property type="entry name" value="PROKAR_LIPOPROTEIN"/>
    <property type="match status" value="1"/>
</dbReference>
<dbReference type="InterPro" id="IPR013780">
    <property type="entry name" value="Glyco_hydro_b"/>
</dbReference>
<feature type="region of interest" description="Disordered" evidence="18">
    <location>
        <begin position="1102"/>
        <end position="1121"/>
    </location>
</feature>
<dbReference type="EMBL" id="KZ308407">
    <property type="protein sequence ID" value="KAG8229042.1"/>
    <property type="molecule type" value="Genomic_DNA"/>
</dbReference>
<dbReference type="AlphaFoldDB" id="A0A8K0P101"/>
<keyword evidence="21" id="KW-1185">Reference proteome</keyword>
<dbReference type="InterPro" id="IPR050843">
    <property type="entry name" value="Glycosyl_Hydrlase_38"/>
</dbReference>
<comment type="subcellular location">
    <subcellularLocation>
        <location evidence="1">Golgi apparatus membrane</location>
        <topology evidence="1">Single-pass type II membrane protein</topology>
    </subcellularLocation>
</comment>
<evidence type="ECO:0000256" key="1">
    <source>
        <dbReference type="ARBA" id="ARBA00004323"/>
    </source>
</evidence>
<evidence type="ECO:0000256" key="16">
    <source>
        <dbReference type="ARBA" id="ARBA00093232"/>
    </source>
</evidence>
<dbReference type="Gene3D" id="1.20.1270.50">
    <property type="entry name" value="Glycoside hydrolase family 38, central domain"/>
    <property type="match status" value="1"/>
</dbReference>
<proteinExistence type="inferred from homology"/>
<feature type="compositionally biased region" description="Basic and acidic residues" evidence="18">
    <location>
        <begin position="1104"/>
        <end position="1114"/>
    </location>
</feature>
<dbReference type="Gene3D" id="2.60.40.1180">
    <property type="entry name" value="Golgi alpha-mannosidase II"/>
    <property type="match status" value="1"/>
</dbReference>
<keyword evidence="7 17" id="KW-0378">Hydrolase</keyword>
<name>A0A8K0P101_LADFU</name>
<dbReference type="Proteomes" id="UP000792457">
    <property type="component" value="Unassembled WGS sequence"/>
</dbReference>
<dbReference type="InterPro" id="IPR015341">
    <property type="entry name" value="Glyco_hydro_38_cen"/>
</dbReference>
<dbReference type="CDD" id="cd10809">
    <property type="entry name" value="GH38N_AMII_GMII_SfManIII_like"/>
    <property type="match status" value="1"/>
</dbReference>
<organism evidence="20 21">
    <name type="scientific">Ladona fulva</name>
    <name type="common">Scarce chaser dragonfly</name>
    <name type="synonym">Libellula fulva</name>
    <dbReference type="NCBI Taxonomy" id="123851"/>
    <lineage>
        <taxon>Eukaryota</taxon>
        <taxon>Metazoa</taxon>
        <taxon>Ecdysozoa</taxon>
        <taxon>Arthropoda</taxon>
        <taxon>Hexapoda</taxon>
        <taxon>Insecta</taxon>
        <taxon>Pterygota</taxon>
        <taxon>Palaeoptera</taxon>
        <taxon>Odonata</taxon>
        <taxon>Epiprocta</taxon>
        <taxon>Anisoptera</taxon>
        <taxon>Libelluloidea</taxon>
        <taxon>Libellulidae</taxon>
        <taxon>Ladona</taxon>
    </lineage>
</organism>
<dbReference type="GO" id="GO:0006491">
    <property type="term" value="P:N-glycan processing"/>
    <property type="evidence" value="ECO:0007669"/>
    <property type="project" value="TreeGrafter"/>
</dbReference>
<feature type="region of interest" description="Disordered" evidence="18">
    <location>
        <begin position="567"/>
        <end position="600"/>
    </location>
</feature>